<proteinExistence type="predicted"/>
<evidence type="ECO:0000313" key="2">
    <source>
        <dbReference type="EMBL" id="KEI45984.1"/>
    </source>
</evidence>
<dbReference type="GO" id="GO:0042803">
    <property type="term" value="F:protein homodimerization activity"/>
    <property type="evidence" value="ECO:0007669"/>
    <property type="project" value="InterPro"/>
</dbReference>
<dbReference type="Pfam" id="PF01025">
    <property type="entry name" value="GrpE"/>
    <property type="match status" value="1"/>
</dbReference>
<accession>A0A073BDX1</accession>
<reference evidence="2 3" key="1">
    <citation type="submission" date="2014-06" db="EMBL/GenBank/DDBJ databases">
        <title>Saccharopolyspora rectivirgula DSM-43113 Genome sequencing.</title>
        <authorList>
            <person name="Barrera C."/>
            <person name="Millon L."/>
            <person name="Rognon B."/>
            <person name="Zaugg C."/>
            <person name="Monod M."/>
        </authorList>
    </citation>
    <scope>NUCLEOTIDE SEQUENCE [LARGE SCALE GENOMIC DNA]</scope>
    <source>
        <strain evidence="2 3">DSM 43113</strain>
    </source>
</reference>
<dbReference type="eggNOG" id="COG0576">
    <property type="taxonomic scope" value="Bacteria"/>
</dbReference>
<sequence>MTTMTGQVAGALDRALAERTTLIELCVYAIDRARSAGVAERVVDGLRGVGVSVLRPVGCRFDPAWHEAGGTVPTDDPELHGIVADIELVGFADRGRLLRPPVVVVYQFQG</sequence>
<dbReference type="AlphaFoldDB" id="A0A073BDX1"/>
<dbReference type="Gene3D" id="2.30.22.10">
    <property type="entry name" value="Head domain of nucleotide exchange factor GrpE"/>
    <property type="match status" value="1"/>
</dbReference>
<evidence type="ECO:0000256" key="1">
    <source>
        <dbReference type="ARBA" id="ARBA00023186"/>
    </source>
</evidence>
<dbReference type="InterPro" id="IPR009012">
    <property type="entry name" value="GrpE_head"/>
</dbReference>
<organism evidence="2 3">
    <name type="scientific">Saccharopolyspora rectivirgula</name>
    <dbReference type="NCBI Taxonomy" id="28042"/>
    <lineage>
        <taxon>Bacteria</taxon>
        <taxon>Bacillati</taxon>
        <taxon>Actinomycetota</taxon>
        <taxon>Actinomycetes</taxon>
        <taxon>Pseudonocardiales</taxon>
        <taxon>Pseudonocardiaceae</taxon>
        <taxon>Saccharopolyspora</taxon>
    </lineage>
</organism>
<evidence type="ECO:0008006" key="4">
    <source>
        <dbReference type="Google" id="ProtNLM"/>
    </source>
</evidence>
<keyword evidence="1" id="KW-0143">Chaperone</keyword>
<protein>
    <recommendedName>
        <fullName evidence="4">Nucleotide exchange factor GrpE</fullName>
    </recommendedName>
</protein>
<dbReference type="STRING" id="28042.GU90_00975"/>
<dbReference type="GO" id="GO:0051087">
    <property type="term" value="F:protein-folding chaperone binding"/>
    <property type="evidence" value="ECO:0007669"/>
    <property type="project" value="InterPro"/>
</dbReference>
<comment type="caution">
    <text evidence="2">The sequence shown here is derived from an EMBL/GenBank/DDBJ whole genome shotgun (WGS) entry which is preliminary data.</text>
</comment>
<dbReference type="OrthoDB" id="3701169at2"/>
<keyword evidence="3" id="KW-1185">Reference proteome</keyword>
<dbReference type="InterPro" id="IPR000740">
    <property type="entry name" value="GrpE"/>
</dbReference>
<dbReference type="RefSeq" id="WP_029721132.1">
    <property type="nucleotide sequence ID" value="NZ_JAJUIW010000029.1"/>
</dbReference>
<gene>
    <name evidence="2" type="ORF">GU90_00975</name>
</gene>
<dbReference type="GO" id="GO:0006457">
    <property type="term" value="P:protein folding"/>
    <property type="evidence" value="ECO:0007669"/>
    <property type="project" value="InterPro"/>
</dbReference>
<dbReference type="SUPFAM" id="SSF51064">
    <property type="entry name" value="Head domain of nucleotide exchange factor GrpE"/>
    <property type="match status" value="1"/>
</dbReference>
<dbReference type="GO" id="GO:0000774">
    <property type="term" value="F:adenyl-nucleotide exchange factor activity"/>
    <property type="evidence" value="ECO:0007669"/>
    <property type="project" value="InterPro"/>
</dbReference>
<dbReference type="Proteomes" id="UP000031419">
    <property type="component" value="Unassembled WGS sequence"/>
</dbReference>
<dbReference type="EMBL" id="JNVU01000004">
    <property type="protein sequence ID" value="KEI45984.1"/>
    <property type="molecule type" value="Genomic_DNA"/>
</dbReference>
<evidence type="ECO:0000313" key="3">
    <source>
        <dbReference type="Proteomes" id="UP000031419"/>
    </source>
</evidence>
<name>A0A073BDX1_9PSEU</name>